<evidence type="ECO:0000313" key="1">
    <source>
        <dbReference type="EMBL" id="KAH7948408.1"/>
    </source>
</evidence>
<comment type="caution">
    <text evidence="1">The sequence shown here is derived from an EMBL/GenBank/DDBJ whole genome shotgun (WGS) entry which is preliminary data.</text>
</comment>
<protein>
    <submittedName>
        <fullName evidence="1">Uncharacterized protein</fullName>
    </submittedName>
</protein>
<reference evidence="1" key="2">
    <citation type="submission" date="2021-09" db="EMBL/GenBank/DDBJ databases">
        <authorList>
            <person name="Jia N."/>
            <person name="Wang J."/>
            <person name="Shi W."/>
            <person name="Du L."/>
            <person name="Sun Y."/>
            <person name="Zhan W."/>
            <person name="Jiang J."/>
            <person name="Wang Q."/>
            <person name="Zhang B."/>
            <person name="Ji P."/>
            <person name="Sakyi L.B."/>
            <person name="Cui X."/>
            <person name="Yuan T."/>
            <person name="Jiang B."/>
            <person name="Yang W."/>
            <person name="Lam T.T.-Y."/>
            <person name="Chang Q."/>
            <person name="Ding S."/>
            <person name="Wang X."/>
            <person name="Zhu J."/>
            <person name="Ruan X."/>
            <person name="Zhao L."/>
            <person name="Wei J."/>
            <person name="Que T."/>
            <person name="Du C."/>
            <person name="Cheng J."/>
            <person name="Dai P."/>
            <person name="Han X."/>
            <person name="Huang E."/>
            <person name="Gao Y."/>
            <person name="Liu J."/>
            <person name="Shao H."/>
            <person name="Ye R."/>
            <person name="Li L."/>
            <person name="Wei W."/>
            <person name="Wang X."/>
            <person name="Wang C."/>
            <person name="Huo Q."/>
            <person name="Li W."/>
            <person name="Guo W."/>
            <person name="Chen H."/>
            <person name="Chen S."/>
            <person name="Zhou L."/>
            <person name="Zhou L."/>
            <person name="Ni X."/>
            <person name="Tian J."/>
            <person name="Zhou Y."/>
            <person name="Sheng Y."/>
            <person name="Liu T."/>
            <person name="Pan Y."/>
            <person name="Xia L."/>
            <person name="Li J."/>
            <person name="Zhao F."/>
            <person name="Cao W."/>
        </authorList>
    </citation>
    <scope>NUCLEOTIDE SEQUENCE</scope>
    <source>
        <strain evidence="1">Rsan-2018</strain>
        <tissue evidence="1">Larvae</tissue>
    </source>
</reference>
<organism evidence="1 2">
    <name type="scientific">Rhipicephalus sanguineus</name>
    <name type="common">Brown dog tick</name>
    <name type="synonym">Ixodes sanguineus</name>
    <dbReference type="NCBI Taxonomy" id="34632"/>
    <lineage>
        <taxon>Eukaryota</taxon>
        <taxon>Metazoa</taxon>
        <taxon>Ecdysozoa</taxon>
        <taxon>Arthropoda</taxon>
        <taxon>Chelicerata</taxon>
        <taxon>Arachnida</taxon>
        <taxon>Acari</taxon>
        <taxon>Parasitiformes</taxon>
        <taxon>Ixodida</taxon>
        <taxon>Ixodoidea</taxon>
        <taxon>Ixodidae</taxon>
        <taxon>Rhipicephalinae</taxon>
        <taxon>Rhipicephalus</taxon>
        <taxon>Rhipicephalus</taxon>
    </lineage>
</organism>
<dbReference type="Proteomes" id="UP000821837">
    <property type="component" value="Chromosome 6"/>
</dbReference>
<keyword evidence="2" id="KW-1185">Reference proteome</keyword>
<name>A0A9D4PNS0_RHISA</name>
<sequence length="171" mass="19683">MKINLWPKPEYLDRHVLELTYASPRTYNTSTLEFWISERKTNAKLTGSDAYFESTRLAHSFSDEPFVYDNVLNNVTLSIAAVHAPFYYNDMNKAVNYEGLGAAFLKTLLQAIKENDQFTNVSNYPPEAFFFVSYCHTQSRLNPLFDCNEDLRGTEKFLRAFRCGRGSGMLT</sequence>
<reference evidence="1" key="1">
    <citation type="journal article" date="2020" name="Cell">
        <title>Large-Scale Comparative Analyses of Tick Genomes Elucidate Their Genetic Diversity and Vector Capacities.</title>
        <authorList>
            <consortium name="Tick Genome and Microbiome Consortium (TIGMIC)"/>
            <person name="Jia N."/>
            <person name="Wang J."/>
            <person name="Shi W."/>
            <person name="Du L."/>
            <person name="Sun Y."/>
            <person name="Zhan W."/>
            <person name="Jiang J.F."/>
            <person name="Wang Q."/>
            <person name="Zhang B."/>
            <person name="Ji P."/>
            <person name="Bell-Sakyi L."/>
            <person name="Cui X.M."/>
            <person name="Yuan T.T."/>
            <person name="Jiang B.G."/>
            <person name="Yang W.F."/>
            <person name="Lam T.T."/>
            <person name="Chang Q.C."/>
            <person name="Ding S.J."/>
            <person name="Wang X.J."/>
            <person name="Zhu J.G."/>
            <person name="Ruan X.D."/>
            <person name="Zhao L."/>
            <person name="Wei J.T."/>
            <person name="Ye R.Z."/>
            <person name="Que T.C."/>
            <person name="Du C.H."/>
            <person name="Zhou Y.H."/>
            <person name="Cheng J.X."/>
            <person name="Dai P.F."/>
            <person name="Guo W.B."/>
            <person name="Han X.H."/>
            <person name="Huang E.J."/>
            <person name="Li L.F."/>
            <person name="Wei W."/>
            <person name="Gao Y.C."/>
            <person name="Liu J.Z."/>
            <person name="Shao H.Z."/>
            <person name="Wang X."/>
            <person name="Wang C.C."/>
            <person name="Yang T.C."/>
            <person name="Huo Q.B."/>
            <person name="Li W."/>
            <person name="Chen H.Y."/>
            <person name="Chen S.E."/>
            <person name="Zhou L.G."/>
            <person name="Ni X.B."/>
            <person name="Tian J.H."/>
            <person name="Sheng Y."/>
            <person name="Liu T."/>
            <person name="Pan Y.S."/>
            <person name="Xia L.Y."/>
            <person name="Li J."/>
            <person name="Zhao F."/>
            <person name="Cao W.C."/>
        </authorList>
    </citation>
    <scope>NUCLEOTIDE SEQUENCE</scope>
    <source>
        <strain evidence="1">Rsan-2018</strain>
    </source>
</reference>
<proteinExistence type="predicted"/>
<gene>
    <name evidence="1" type="ORF">HPB52_021975</name>
</gene>
<dbReference type="EMBL" id="JABSTV010001252">
    <property type="protein sequence ID" value="KAH7948408.1"/>
    <property type="molecule type" value="Genomic_DNA"/>
</dbReference>
<evidence type="ECO:0000313" key="2">
    <source>
        <dbReference type="Proteomes" id="UP000821837"/>
    </source>
</evidence>
<accession>A0A9D4PNS0</accession>
<dbReference type="AlphaFoldDB" id="A0A9D4PNS0"/>
<dbReference type="SUPFAM" id="SSF55486">
    <property type="entry name" value="Metalloproteases ('zincins'), catalytic domain"/>
    <property type="match status" value="1"/>
</dbReference>